<keyword evidence="2" id="KW-1185">Reference proteome</keyword>
<dbReference type="OrthoDB" id="948713at2"/>
<comment type="caution">
    <text evidence="1">The sequence shown here is derived from an EMBL/GenBank/DDBJ whole genome shotgun (WGS) entry which is preliminary data.</text>
</comment>
<proteinExistence type="predicted"/>
<protein>
    <submittedName>
        <fullName evidence="1">Uncharacterized protein</fullName>
    </submittedName>
</protein>
<evidence type="ECO:0000313" key="1">
    <source>
        <dbReference type="EMBL" id="RWW92152.1"/>
    </source>
</evidence>
<reference evidence="1 2" key="1">
    <citation type="submission" date="2019-01" db="EMBL/GenBank/DDBJ databases">
        <title>Flavobacterium sp. nov.,isolated from freshwater.</title>
        <authorList>
            <person name="Zhang R."/>
            <person name="Du Z.-J."/>
        </authorList>
    </citation>
    <scope>NUCLEOTIDE SEQUENCE [LARGE SCALE GENOMIC DNA]</scope>
    <source>
        <strain evidence="1 2">1E403</strain>
    </source>
</reference>
<sequence length="165" mass="19337">MKEINVLPQGYRAFTAIWNDIVLGRVEYPKWYSYKALISIGKESTYTLEPRGFWQTTQELKKEGVLILQMQMKWSGKILISKPKDADRSYAFQPKGFFKNGYVLTDYKGNEFFHIHSDFSWKKFNSGFIITCKDDFGNDEFEQLLMLLSVHYFKSMQDMAASGVY</sequence>
<dbReference type="RefSeq" id="WP_128391017.1">
    <property type="nucleotide sequence ID" value="NZ_SBII01000013.1"/>
</dbReference>
<evidence type="ECO:0000313" key="2">
    <source>
        <dbReference type="Proteomes" id="UP000287527"/>
    </source>
</evidence>
<organism evidence="1 2">
    <name type="scientific">Flavobacterium cerinum</name>
    <dbReference type="NCBI Taxonomy" id="2502784"/>
    <lineage>
        <taxon>Bacteria</taxon>
        <taxon>Pseudomonadati</taxon>
        <taxon>Bacteroidota</taxon>
        <taxon>Flavobacteriia</taxon>
        <taxon>Flavobacteriales</taxon>
        <taxon>Flavobacteriaceae</taxon>
        <taxon>Flavobacterium</taxon>
    </lineage>
</organism>
<name>A0A3S3RDG0_9FLAO</name>
<accession>A0A3S3RDG0</accession>
<dbReference type="Proteomes" id="UP000287527">
    <property type="component" value="Unassembled WGS sequence"/>
</dbReference>
<dbReference type="EMBL" id="SBII01000013">
    <property type="protein sequence ID" value="RWW92152.1"/>
    <property type="molecule type" value="Genomic_DNA"/>
</dbReference>
<dbReference type="AlphaFoldDB" id="A0A3S3RDG0"/>
<gene>
    <name evidence="1" type="ORF">EPI11_16120</name>
</gene>